<name>A0A0L0SHC1_ALLM3</name>
<dbReference type="Pfam" id="PF00107">
    <property type="entry name" value="ADH_zinc_N"/>
    <property type="match status" value="1"/>
</dbReference>
<dbReference type="InterPro" id="IPR020843">
    <property type="entry name" value="ER"/>
</dbReference>
<keyword evidence="9" id="KW-1185">Reference proteome</keyword>
<dbReference type="Pfam" id="PF08240">
    <property type="entry name" value="ADH_N"/>
    <property type="match status" value="1"/>
</dbReference>
<dbReference type="FunFam" id="3.40.50.720:FF:000022">
    <property type="entry name" value="Cinnamyl alcohol dehydrogenase"/>
    <property type="match status" value="1"/>
</dbReference>
<evidence type="ECO:0000256" key="6">
    <source>
        <dbReference type="SAM" id="MobiDB-lite"/>
    </source>
</evidence>
<dbReference type="Proteomes" id="UP000054350">
    <property type="component" value="Unassembled WGS sequence"/>
</dbReference>
<reference evidence="9" key="2">
    <citation type="submission" date="2009-11" db="EMBL/GenBank/DDBJ databases">
        <title>The Genome Sequence of Allomyces macrogynus strain ATCC 38327.</title>
        <authorList>
            <consortium name="The Broad Institute Genome Sequencing Platform"/>
            <person name="Russ C."/>
            <person name="Cuomo C."/>
            <person name="Shea T."/>
            <person name="Young S.K."/>
            <person name="Zeng Q."/>
            <person name="Koehrsen M."/>
            <person name="Haas B."/>
            <person name="Borodovsky M."/>
            <person name="Guigo R."/>
            <person name="Alvarado L."/>
            <person name="Berlin A."/>
            <person name="Borenstein D."/>
            <person name="Chen Z."/>
            <person name="Engels R."/>
            <person name="Freedman E."/>
            <person name="Gellesch M."/>
            <person name="Goldberg J."/>
            <person name="Griggs A."/>
            <person name="Gujja S."/>
            <person name="Heiman D."/>
            <person name="Hepburn T."/>
            <person name="Howarth C."/>
            <person name="Jen D."/>
            <person name="Larson L."/>
            <person name="Lewis B."/>
            <person name="Mehta T."/>
            <person name="Park D."/>
            <person name="Pearson M."/>
            <person name="Roberts A."/>
            <person name="Saif S."/>
            <person name="Shenoy N."/>
            <person name="Sisk P."/>
            <person name="Stolte C."/>
            <person name="Sykes S."/>
            <person name="Walk T."/>
            <person name="White J."/>
            <person name="Yandava C."/>
            <person name="Burger G."/>
            <person name="Gray M.W."/>
            <person name="Holland P.W.H."/>
            <person name="King N."/>
            <person name="Lang F.B.F."/>
            <person name="Roger A.J."/>
            <person name="Ruiz-Trillo I."/>
            <person name="Lander E."/>
            <person name="Nusbaum C."/>
        </authorList>
    </citation>
    <scope>NUCLEOTIDE SEQUENCE [LARGE SCALE GENOMIC DNA]</scope>
    <source>
        <strain evidence="9">ATCC 38327</strain>
    </source>
</reference>
<evidence type="ECO:0000256" key="5">
    <source>
        <dbReference type="RuleBase" id="RU361277"/>
    </source>
</evidence>
<comment type="similarity">
    <text evidence="5">Belongs to the zinc-containing alcohol dehydrogenase family.</text>
</comment>
<dbReference type="PANTHER" id="PTHR42683">
    <property type="entry name" value="ALDEHYDE REDUCTASE"/>
    <property type="match status" value="1"/>
</dbReference>
<dbReference type="Gene3D" id="3.90.180.10">
    <property type="entry name" value="Medium-chain alcohol dehydrogenases, catalytic domain"/>
    <property type="match status" value="1"/>
</dbReference>
<dbReference type="InterPro" id="IPR047109">
    <property type="entry name" value="CAD-like"/>
</dbReference>
<dbReference type="InterPro" id="IPR013149">
    <property type="entry name" value="ADH-like_C"/>
</dbReference>
<feature type="domain" description="Enoyl reductase (ER)" evidence="7">
    <location>
        <begin position="34"/>
        <end position="363"/>
    </location>
</feature>
<keyword evidence="4" id="KW-0560">Oxidoreductase</keyword>
<dbReference type="PROSITE" id="PS00059">
    <property type="entry name" value="ADH_ZINC"/>
    <property type="match status" value="1"/>
</dbReference>
<comment type="cofactor">
    <cofactor evidence="1 5">
        <name>Zn(2+)</name>
        <dbReference type="ChEBI" id="CHEBI:29105"/>
    </cofactor>
</comment>
<evidence type="ECO:0000256" key="4">
    <source>
        <dbReference type="ARBA" id="ARBA00023002"/>
    </source>
</evidence>
<dbReference type="VEuPathDB" id="FungiDB:AMAG_07123"/>
<gene>
    <name evidence="8" type="ORF">AMAG_07123</name>
</gene>
<proteinExistence type="inferred from homology"/>
<evidence type="ECO:0000259" key="7">
    <source>
        <dbReference type="SMART" id="SM00829"/>
    </source>
</evidence>
<evidence type="ECO:0000313" key="9">
    <source>
        <dbReference type="Proteomes" id="UP000054350"/>
    </source>
</evidence>
<evidence type="ECO:0000256" key="2">
    <source>
        <dbReference type="ARBA" id="ARBA00022723"/>
    </source>
</evidence>
<reference evidence="8 9" key="1">
    <citation type="submission" date="2009-11" db="EMBL/GenBank/DDBJ databases">
        <title>Annotation of Allomyces macrogynus ATCC 38327.</title>
        <authorList>
            <consortium name="The Broad Institute Genome Sequencing Platform"/>
            <person name="Russ C."/>
            <person name="Cuomo C."/>
            <person name="Burger G."/>
            <person name="Gray M.W."/>
            <person name="Holland P.W.H."/>
            <person name="King N."/>
            <person name="Lang F.B.F."/>
            <person name="Roger A.J."/>
            <person name="Ruiz-Trillo I."/>
            <person name="Young S.K."/>
            <person name="Zeng Q."/>
            <person name="Gargeya S."/>
            <person name="Fitzgerald M."/>
            <person name="Haas B."/>
            <person name="Abouelleil A."/>
            <person name="Alvarado L."/>
            <person name="Arachchi H.M."/>
            <person name="Berlin A."/>
            <person name="Chapman S.B."/>
            <person name="Gearin G."/>
            <person name="Goldberg J."/>
            <person name="Griggs A."/>
            <person name="Gujja S."/>
            <person name="Hansen M."/>
            <person name="Heiman D."/>
            <person name="Howarth C."/>
            <person name="Larimer J."/>
            <person name="Lui A."/>
            <person name="MacDonald P.J.P."/>
            <person name="McCowen C."/>
            <person name="Montmayeur A."/>
            <person name="Murphy C."/>
            <person name="Neiman D."/>
            <person name="Pearson M."/>
            <person name="Priest M."/>
            <person name="Roberts A."/>
            <person name="Saif S."/>
            <person name="Shea T."/>
            <person name="Sisk P."/>
            <person name="Stolte C."/>
            <person name="Sykes S."/>
            <person name="Wortman J."/>
            <person name="Nusbaum C."/>
            <person name="Birren B."/>
        </authorList>
    </citation>
    <scope>NUCLEOTIDE SEQUENCE [LARGE SCALE GENOMIC DNA]</scope>
    <source>
        <strain evidence="8 9">ATCC 38327</strain>
    </source>
</reference>
<dbReference type="InterPro" id="IPR036291">
    <property type="entry name" value="NAD(P)-bd_dom_sf"/>
</dbReference>
<dbReference type="eggNOG" id="KOG0023">
    <property type="taxonomic scope" value="Eukaryota"/>
</dbReference>
<dbReference type="InterPro" id="IPR013154">
    <property type="entry name" value="ADH-like_N"/>
</dbReference>
<dbReference type="AlphaFoldDB" id="A0A0L0SHC1"/>
<keyword evidence="2 5" id="KW-0479">Metal-binding</keyword>
<dbReference type="OrthoDB" id="1879366at2759"/>
<protein>
    <recommendedName>
        <fullName evidence="7">Enoyl reductase (ER) domain-containing protein</fullName>
    </recommendedName>
</protein>
<dbReference type="SUPFAM" id="SSF50129">
    <property type="entry name" value="GroES-like"/>
    <property type="match status" value="1"/>
</dbReference>
<dbReference type="InterPro" id="IPR002328">
    <property type="entry name" value="ADH_Zn_CS"/>
</dbReference>
<keyword evidence="3 5" id="KW-0862">Zinc</keyword>
<organism evidence="8 9">
    <name type="scientific">Allomyces macrogynus (strain ATCC 38327)</name>
    <name type="common">Allomyces javanicus var. macrogynus</name>
    <dbReference type="NCBI Taxonomy" id="578462"/>
    <lineage>
        <taxon>Eukaryota</taxon>
        <taxon>Fungi</taxon>
        <taxon>Fungi incertae sedis</taxon>
        <taxon>Blastocladiomycota</taxon>
        <taxon>Blastocladiomycetes</taxon>
        <taxon>Blastocladiales</taxon>
        <taxon>Blastocladiaceae</taxon>
        <taxon>Allomyces</taxon>
    </lineage>
</organism>
<dbReference type="EMBL" id="GG745339">
    <property type="protein sequence ID" value="KNE61847.1"/>
    <property type="molecule type" value="Genomic_DNA"/>
</dbReference>
<accession>A0A0L0SHC1</accession>
<dbReference type="SUPFAM" id="SSF51735">
    <property type="entry name" value="NAD(P)-binding Rossmann-fold domains"/>
    <property type="match status" value="1"/>
</dbReference>
<evidence type="ECO:0000313" key="8">
    <source>
        <dbReference type="EMBL" id="KNE61847.1"/>
    </source>
</evidence>
<dbReference type="SMART" id="SM00829">
    <property type="entry name" value="PKS_ER"/>
    <property type="match status" value="1"/>
</dbReference>
<feature type="region of interest" description="Disordered" evidence="6">
    <location>
        <begin position="1"/>
        <end position="20"/>
    </location>
</feature>
<dbReference type="GO" id="GO:0016616">
    <property type="term" value="F:oxidoreductase activity, acting on the CH-OH group of donors, NAD or NADP as acceptor"/>
    <property type="evidence" value="ECO:0007669"/>
    <property type="project" value="InterPro"/>
</dbReference>
<evidence type="ECO:0000256" key="1">
    <source>
        <dbReference type="ARBA" id="ARBA00001947"/>
    </source>
</evidence>
<dbReference type="GO" id="GO:0008270">
    <property type="term" value="F:zinc ion binding"/>
    <property type="evidence" value="ECO:0007669"/>
    <property type="project" value="InterPro"/>
</dbReference>
<dbReference type="InterPro" id="IPR011032">
    <property type="entry name" value="GroES-like_sf"/>
</dbReference>
<dbReference type="Gene3D" id="3.40.50.720">
    <property type="entry name" value="NAD(P)-binding Rossmann-like Domain"/>
    <property type="match status" value="1"/>
</dbReference>
<dbReference type="OMA" id="ASRGTCI"/>
<dbReference type="CDD" id="cd05283">
    <property type="entry name" value="CAD1"/>
    <property type="match status" value="1"/>
</dbReference>
<sequence>MTPNPAHDAPAGTHGTTTAAAGPRKIKGYAALAKSAELVAWEYDAPALTGEHVEIEISHCGVCHSDVHTLDEGWGPTKFPIIVGHEIVGRITATGHHVKHLKVGDRVGVGAMCGACLHCRQCKTGHDNVCESATFTYNATHPEGHAAYGGYAEAVRVPAEYAFKLPDALPSDVAAPLLCAGITVFAPLKRYWKPNARVGVVGIGGLGHLAIQFATALGATETVALSTSDRKRKDAEALGASKFVIVKSPEDFKAHANSLDLIICTASSVLMDYDQYLSLLDTNGTFVVVGLPEDSVKINFSSLIMKQRTIAGSLIGGRADIEEMLEFAAKKKVHPWIEKVPMKDVNKAIARLRKNDVSYRFVLEN</sequence>
<dbReference type="STRING" id="578462.A0A0L0SHC1"/>
<evidence type="ECO:0000256" key="3">
    <source>
        <dbReference type="ARBA" id="ARBA00022833"/>
    </source>
</evidence>